<evidence type="ECO:0000313" key="2">
    <source>
        <dbReference type="Proteomes" id="UP000030428"/>
    </source>
</evidence>
<dbReference type="EMBL" id="JSZA02000041">
    <property type="protein sequence ID" value="KHD05656.1"/>
    <property type="molecule type" value="Genomic_DNA"/>
</dbReference>
<proteinExistence type="predicted"/>
<gene>
    <name evidence="1" type="ORF">PN36_13035</name>
</gene>
<sequence>MVALNLRATTRDCPYETSPVGAILYGCPLTSFKKMQPHILVVEDEAAIREMLATVPSGYERLVQTVRGVGYRFSEHE</sequence>
<accession>A0A0A6RP64</accession>
<name>A0A0A6RP64_9GAMM</name>
<keyword evidence="2" id="KW-1185">Reference proteome</keyword>
<evidence type="ECO:0000313" key="1">
    <source>
        <dbReference type="EMBL" id="KHD05656.1"/>
    </source>
</evidence>
<dbReference type="Proteomes" id="UP000030428">
    <property type="component" value="Unassembled WGS sequence"/>
</dbReference>
<protein>
    <submittedName>
        <fullName evidence="1">Uncharacterized protein</fullName>
    </submittedName>
</protein>
<dbReference type="AlphaFoldDB" id="A0A0A6RP64"/>
<dbReference type="PROSITE" id="PS51257">
    <property type="entry name" value="PROKAR_LIPOPROTEIN"/>
    <property type="match status" value="1"/>
</dbReference>
<comment type="caution">
    <text evidence="1">The sequence shown here is derived from an EMBL/GenBank/DDBJ whole genome shotgun (WGS) entry which is preliminary data.</text>
</comment>
<organism evidence="1 2">
    <name type="scientific">Candidatus Thiomargarita nelsonii</name>
    <dbReference type="NCBI Taxonomy" id="1003181"/>
    <lineage>
        <taxon>Bacteria</taxon>
        <taxon>Pseudomonadati</taxon>
        <taxon>Pseudomonadota</taxon>
        <taxon>Gammaproteobacteria</taxon>
        <taxon>Thiotrichales</taxon>
        <taxon>Thiotrichaceae</taxon>
        <taxon>Thiomargarita</taxon>
    </lineage>
</organism>
<reference evidence="1 2" key="1">
    <citation type="journal article" date="2016" name="Front. Microbiol.">
        <title>Single-Cell (Meta-)Genomics of a Dimorphic Candidatus Thiomargarita nelsonii Reveals Genomic Plasticity.</title>
        <authorList>
            <person name="Flood B.E."/>
            <person name="Fliss P."/>
            <person name="Jones D.S."/>
            <person name="Dick G.J."/>
            <person name="Jain S."/>
            <person name="Kaster A.K."/>
            <person name="Winkel M."/>
            <person name="Mussmann M."/>
            <person name="Bailey J."/>
        </authorList>
    </citation>
    <scope>NUCLEOTIDE SEQUENCE [LARGE SCALE GENOMIC DNA]</scope>
    <source>
        <strain evidence="1">Hydrate Ridge</strain>
    </source>
</reference>